<evidence type="ECO:0000256" key="3">
    <source>
        <dbReference type="ARBA" id="ARBA00004819"/>
    </source>
</evidence>
<dbReference type="EMBL" id="FP929038">
    <property type="protein sequence ID" value="CBK81820.1"/>
    <property type="molecule type" value="Genomic_DNA"/>
</dbReference>
<dbReference type="KEGG" id="cct:CC1_32810"/>
<protein>
    <recommendedName>
        <fullName evidence="8">Glutamate-1-semialdehyde 2,1-aminomutase</fullName>
        <shortName evidence="8">GSA</shortName>
        <ecNumber evidence="8">5.4.3.8</ecNumber>
    </recommendedName>
    <alternativeName>
        <fullName evidence="8">Glutamate-1-semialdehyde aminotransferase</fullName>
        <shortName evidence="8">GSA-AT</shortName>
    </alternativeName>
</protein>
<dbReference type="NCBIfam" id="TIGR00713">
    <property type="entry name" value="hemL"/>
    <property type="match status" value="1"/>
</dbReference>
<dbReference type="HAMAP" id="MF_00375">
    <property type="entry name" value="HemL_aminotrans_3"/>
    <property type="match status" value="1"/>
</dbReference>
<dbReference type="InterPro" id="IPR015421">
    <property type="entry name" value="PyrdxlP-dep_Trfase_major"/>
</dbReference>
<feature type="modified residue" description="N6-(pyridoxal phosphate)lysine" evidence="8">
    <location>
        <position position="264"/>
    </location>
</feature>
<dbReference type="PATRIC" id="fig|717962.3.peg.3152"/>
<dbReference type="UniPathway" id="UPA00251">
    <property type="reaction ID" value="UER00317"/>
</dbReference>
<dbReference type="NCBIfam" id="NF000818">
    <property type="entry name" value="PRK00062.1"/>
    <property type="match status" value="1"/>
</dbReference>
<comment type="similarity">
    <text evidence="4 8">Belongs to the class-III pyridoxal-phosphate-dependent aminotransferase family. HemL subfamily.</text>
</comment>
<dbReference type="PANTHER" id="PTHR43713">
    <property type="entry name" value="GLUTAMATE-1-SEMIALDEHYDE 2,1-AMINOMUTASE"/>
    <property type="match status" value="1"/>
</dbReference>
<dbReference type="CDD" id="cd00610">
    <property type="entry name" value="OAT_like"/>
    <property type="match status" value="1"/>
</dbReference>
<dbReference type="PROSITE" id="PS00600">
    <property type="entry name" value="AA_TRANSFER_CLASS_3"/>
    <property type="match status" value="1"/>
</dbReference>
<keyword evidence="8" id="KW-0963">Cytoplasm</keyword>
<dbReference type="EC" id="5.4.3.8" evidence="8"/>
<reference evidence="9 10" key="2">
    <citation type="submission" date="2010-03" db="EMBL/GenBank/DDBJ databases">
        <authorList>
            <person name="Pajon A."/>
        </authorList>
    </citation>
    <scope>NUCLEOTIDE SEQUENCE [LARGE SCALE GENOMIC DNA]</scope>
    <source>
        <strain evidence="9 10">GD/7</strain>
    </source>
</reference>
<evidence type="ECO:0000256" key="1">
    <source>
        <dbReference type="ARBA" id="ARBA00001579"/>
    </source>
</evidence>
<dbReference type="InterPro" id="IPR005814">
    <property type="entry name" value="Aminotrans_3"/>
</dbReference>
<accession>D4JBU9</accession>
<reference evidence="9 10" key="1">
    <citation type="submission" date="2010-03" db="EMBL/GenBank/DDBJ databases">
        <title>The genome sequence of Coprococcus catus GD/7.</title>
        <authorList>
            <consortium name="metaHIT consortium -- http://www.metahit.eu/"/>
            <person name="Pajon A."/>
            <person name="Turner K."/>
            <person name="Parkhill J."/>
            <person name="Duncan S."/>
            <person name="Flint H."/>
        </authorList>
    </citation>
    <scope>NUCLEOTIDE SEQUENCE [LARGE SCALE GENOMIC DNA]</scope>
    <source>
        <strain evidence="9 10">GD/7</strain>
    </source>
</reference>
<evidence type="ECO:0000313" key="9">
    <source>
        <dbReference type="EMBL" id="CBK81820.1"/>
    </source>
</evidence>
<evidence type="ECO:0000256" key="5">
    <source>
        <dbReference type="ARBA" id="ARBA00022898"/>
    </source>
</evidence>
<comment type="pathway">
    <text evidence="3">Porphyrin-containing compound metabolism; protoporphyrin-IX biosynthesis; 5-aminolevulinate from L-glutamyl-tRNA(Glu): step 2/2.</text>
</comment>
<keyword evidence="5 8" id="KW-0663">Pyridoxal phosphate</keyword>
<evidence type="ECO:0000256" key="8">
    <source>
        <dbReference type="HAMAP-Rule" id="MF_00375"/>
    </source>
</evidence>
<dbReference type="PANTHER" id="PTHR43713:SF3">
    <property type="entry name" value="GLUTAMATE-1-SEMIALDEHYDE 2,1-AMINOMUTASE 1, CHLOROPLASTIC-RELATED"/>
    <property type="match status" value="1"/>
</dbReference>
<evidence type="ECO:0000256" key="4">
    <source>
        <dbReference type="ARBA" id="ARBA00008981"/>
    </source>
</evidence>
<dbReference type="InterPro" id="IPR004639">
    <property type="entry name" value="4pyrrol_synth_GluAld_NH2Trfase"/>
</dbReference>
<dbReference type="Proteomes" id="UP000008798">
    <property type="component" value="Chromosome"/>
</dbReference>
<dbReference type="GO" id="GO:0005737">
    <property type="term" value="C:cytoplasm"/>
    <property type="evidence" value="ECO:0007669"/>
    <property type="project" value="UniProtKB-SubCell"/>
</dbReference>
<evidence type="ECO:0000256" key="7">
    <source>
        <dbReference type="ARBA" id="ARBA00023244"/>
    </source>
</evidence>
<comment type="cofactor">
    <cofactor evidence="2 8">
        <name>pyridoxal 5'-phosphate</name>
        <dbReference type="ChEBI" id="CHEBI:597326"/>
    </cofactor>
</comment>
<evidence type="ECO:0000256" key="2">
    <source>
        <dbReference type="ARBA" id="ARBA00001933"/>
    </source>
</evidence>
<comment type="catalytic activity">
    <reaction evidence="1 8">
        <text>(S)-4-amino-5-oxopentanoate = 5-aminolevulinate</text>
        <dbReference type="Rhea" id="RHEA:14265"/>
        <dbReference type="ChEBI" id="CHEBI:57501"/>
        <dbReference type="ChEBI" id="CHEBI:356416"/>
        <dbReference type="EC" id="5.4.3.8"/>
    </reaction>
</comment>
<dbReference type="FunFam" id="3.40.640.10:FF:000021">
    <property type="entry name" value="Glutamate-1-semialdehyde 2,1-aminomutase"/>
    <property type="match status" value="1"/>
</dbReference>
<sequence length="428" mass="46638">MNSQEIFSKACELMPGGVNSPVRAYRAVGMTPPFIERAEESHIFDVDGNKYVDYVGSWGPMILGHAREEVVRAVTTAAVRGTSFGAPTNGEVELAEMIRNAVPSMEMMRMVNSGTEAVMSAIRAARGYTGRDYIVKFEGCYHGHSDGLLVKAGSGLLTENVPDSAGVPKAFTDTTLIARYNDLESVQRLFDQYGEKIAALIVEPVAANMGVVPPEEGFLQGLRDITKQYGTVLIFDEVITGFRLALGGAQAYYGVTPDMTTFGKIVGGGMPMAVYGGRREIMDCVSPAGPVYQAGTLSGNPVAVAAGTAMLKLLMDDTAVYDRLEEKSARIENAFRKAVEKYHIKAQVNRVGSLMSIFFTDRPVKSFDDVQTSDLAQFAKYFRVMKAYSMYIAPSQYEAFFVNDALSEVDFQMTERAIDAALSKLFDA</sequence>
<dbReference type="Gene3D" id="3.90.1150.10">
    <property type="entry name" value="Aspartate Aminotransferase, domain 1"/>
    <property type="match status" value="1"/>
</dbReference>
<evidence type="ECO:0000313" key="10">
    <source>
        <dbReference type="Proteomes" id="UP000008798"/>
    </source>
</evidence>
<dbReference type="InterPro" id="IPR015424">
    <property type="entry name" value="PyrdxlP-dep_Trfase"/>
</dbReference>
<comment type="subunit">
    <text evidence="8">Homodimer.</text>
</comment>
<dbReference type="GO" id="GO:0042286">
    <property type="term" value="F:glutamate-1-semialdehyde 2,1-aminomutase activity"/>
    <property type="evidence" value="ECO:0007669"/>
    <property type="project" value="UniProtKB-UniRule"/>
</dbReference>
<dbReference type="Pfam" id="PF00202">
    <property type="entry name" value="Aminotran_3"/>
    <property type="match status" value="1"/>
</dbReference>
<dbReference type="RefSeq" id="WP_015515340.1">
    <property type="nucleotide sequence ID" value="NC_021009.1"/>
</dbReference>
<dbReference type="STRING" id="717962.CC1_32810"/>
<dbReference type="HOGENOM" id="CLU_016922_1_5_9"/>
<keyword evidence="7 8" id="KW-0627">Porphyrin biosynthesis</keyword>
<evidence type="ECO:0000256" key="6">
    <source>
        <dbReference type="ARBA" id="ARBA00023235"/>
    </source>
</evidence>
<proteinExistence type="inferred from homology"/>
<dbReference type="SUPFAM" id="SSF53383">
    <property type="entry name" value="PLP-dependent transferases"/>
    <property type="match status" value="1"/>
</dbReference>
<organism evidence="9 10">
    <name type="scientific">Coprococcus catus GD/7</name>
    <dbReference type="NCBI Taxonomy" id="717962"/>
    <lineage>
        <taxon>Bacteria</taxon>
        <taxon>Bacillati</taxon>
        <taxon>Bacillota</taxon>
        <taxon>Clostridia</taxon>
        <taxon>Lachnospirales</taxon>
        <taxon>Lachnospiraceae</taxon>
        <taxon>Coprococcus</taxon>
    </lineage>
</organism>
<name>D4JBU9_9FIRM</name>
<keyword evidence="6 8" id="KW-0413">Isomerase</keyword>
<dbReference type="InterPro" id="IPR049704">
    <property type="entry name" value="Aminotrans_3_PPA_site"/>
</dbReference>
<gene>
    <name evidence="8" type="primary">hemL</name>
    <name evidence="9" type="ORF">CC1_32810</name>
</gene>
<dbReference type="GO" id="GO:0030170">
    <property type="term" value="F:pyridoxal phosphate binding"/>
    <property type="evidence" value="ECO:0007669"/>
    <property type="project" value="InterPro"/>
</dbReference>
<dbReference type="AlphaFoldDB" id="D4JBU9"/>
<comment type="subcellular location">
    <subcellularLocation>
        <location evidence="8">Cytoplasm</location>
    </subcellularLocation>
</comment>
<dbReference type="GO" id="GO:0006782">
    <property type="term" value="P:protoporphyrinogen IX biosynthetic process"/>
    <property type="evidence" value="ECO:0007669"/>
    <property type="project" value="UniProtKB-UniRule"/>
</dbReference>
<dbReference type="GO" id="GO:0008483">
    <property type="term" value="F:transaminase activity"/>
    <property type="evidence" value="ECO:0007669"/>
    <property type="project" value="InterPro"/>
</dbReference>
<dbReference type="InterPro" id="IPR015422">
    <property type="entry name" value="PyrdxlP-dep_Trfase_small"/>
</dbReference>
<dbReference type="Gene3D" id="3.40.640.10">
    <property type="entry name" value="Type I PLP-dependent aspartate aminotransferase-like (Major domain)"/>
    <property type="match status" value="1"/>
</dbReference>